<feature type="domain" description="DUF4351" evidence="1">
    <location>
        <begin position="23"/>
        <end position="56"/>
    </location>
</feature>
<dbReference type="InterPro" id="IPR025587">
    <property type="entry name" value="DUF4351"/>
</dbReference>
<evidence type="ECO:0000313" key="3">
    <source>
        <dbReference type="Proteomes" id="UP000220922"/>
    </source>
</evidence>
<proteinExistence type="predicted"/>
<accession>A0A2H3L3I1</accession>
<comment type="caution">
    <text evidence="2">The sequence shown here is derived from an EMBL/GenBank/DDBJ whole genome shotgun (WGS) entry which is preliminary data.</text>
</comment>
<reference evidence="2 3" key="1">
    <citation type="submission" date="2016-05" db="EMBL/GenBank/DDBJ databases">
        <authorList>
            <person name="Lavstsen T."/>
            <person name="Jespersen J.S."/>
        </authorList>
    </citation>
    <scope>NUCLEOTIDE SEQUENCE [LARGE SCALE GENOMIC DNA]</scope>
    <source>
        <strain evidence="2 3">B7-9</strain>
    </source>
</reference>
<evidence type="ECO:0000259" key="1">
    <source>
        <dbReference type="Pfam" id="PF14261"/>
    </source>
</evidence>
<dbReference type="Pfam" id="PF14261">
    <property type="entry name" value="DUF4351"/>
    <property type="match status" value="1"/>
</dbReference>
<protein>
    <recommendedName>
        <fullName evidence="1">DUF4351 domain-containing protein</fullName>
    </recommendedName>
</protein>
<dbReference type="AlphaFoldDB" id="A0A2H3L3I1"/>
<dbReference type="RefSeq" id="WP_097655179.1">
    <property type="nucleotide sequence ID" value="NZ_LYXE01000182.1"/>
</dbReference>
<sequence>MAEQIIMRDYGLPETPMMRKLREQGREEGQFAVLLRLLERRCGVVPATLLNQVEQLYKDVTVVAVDPEVARSEPAGGGDLWERAPSKDAHAKTLTQRCAGRAGRAPLRENLCAFAP</sequence>
<keyword evidence="3" id="KW-1185">Reference proteome</keyword>
<dbReference type="EMBL" id="LYXE01000182">
    <property type="protein sequence ID" value="PDV96790.1"/>
    <property type="molecule type" value="Genomic_DNA"/>
</dbReference>
<organism evidence="2 3">
    <name type="scientific">Candidatus Chloroploca asiatica</name>
    <dbReference type="NCBI Taxonomy" id="1506545"/>
    <lineage>
        <taxon>Bacteria</taxon>
        <taxon>Bacillati</taxon>
        <taxon>Chloroflexota</taxon>
        <taxon>Chloroflexia</taxon>
        <taxon>Chloroflexales</taxon>
        <taxon>Chloroflexineae</taxon>
        <taxon>Oscillochloridaceae</taxon>
        <taxon>Candidatus Chloroploca</taxon>
    </lineage>
</organism>
<dbReference type="Proteomes" id="UP000220922">
    <property type="component" value="Unassembled WGS sequence"/>
</dbReference>
<name>A0A2H3L3I1_9CHLR</name>
<gene>
    <name evidence="2" type="ORF">A9Q02_06095</name>
</gene>
<evidence type="ECO:0000313" key="2">
    <source>
        <dbReference type="EMBL" id="PDV96790.1"/>
    </source>
</evidence>